<name>A0AAD9WXZ2_9ROSI</name>
<feature type="compositionally biased region" description="Basic and acidic residues" evidence="1">
    <location>
        <begin position="17"/>
        <end position="31"/>
    </location>
</feature>
<sequence length="111" mass="12243">MGLASDLLYYGSIGPDPRSKVDRLHETHPDAGRSSQTSVLVGVPSYSEPCLVITFPATSCSPSSKRSVEYGSVLEFCGIVILRGSNKSGRWFYGDFQIRRGDRQSKDEQRP</sequence>
<organism evidence="2 3">
    <name type="scientific">Dipteronia dyeriana</name>
    <dbReference type="NCBI Taxonomy" id="168575"/>
    <lineage>
        <taxon>Eukaryota</taxon>
        <taxon>Viridiplantae</taxon>
        <taxon>Streptophyta</taxon>
        <taxon>Embryophyta</taxon>
        <taxon>Tracheophyta</taxon>
        <taxon>Spermatophyta</taxon>
        <taxon>Magnoliopsida</taxon>
        <taxon>eudicotyledons</taxon>
        <taxon>Gunneridae</taxon>
        <taxon>Pentapetalae</taxon>
        <taxon>rosids</taxon>
        <taxon>malvids</taxon>
        <taxon>Sapindales</taxon>
        <taxon>Sapindaceae</taxon>
        <taxon>Hippocastanoideae</taxon>
        <taxon>Acereae</taxon>
        <taxon>Dipteronia</taxon>
    </lineage>
</organism>
<evidence type="ECO:0000313" key="3">
    <source>
        <dbReference type="Proteomes" id="UP001280121"/>
    </source>
</evidence>
<comment type="caution">
    <text evidence="2">The sequence shown here is derived from an EMBL/GenBank/DDBJ whole genome shotgun (WGS) entry which is preliminary data.</text>
</comment>
<evidence type="ECO:0000256" key="1">
    <source>
        <dbReference type="SAM" id="MobiDB-lite"/>
    </source>
</evidence>
<evidence type="ECO:0000313" key="2">
    <source>
        <dbReference type="EMBL" id="KAK2646230.1"/>
    </source>
</evidence>
<dbReference type="Proteomes" id="UP001280121">
    <property type="component" value="Unassembled WGS sequence"/>
</dbReference>
<proteinExistence type="predicted"/>
<feature type="region of interest" description="Disordered" evidence="1">
    <location>
        <begin position="12"/>
        <end position="38"/>
    </location>
</feature>
<gene>
    <name evidence="2" type="ORF">Ddye_021425</name>
</gene>
<dbReference type="EMBL" id="JANJYI010000006">
    <property type="protein sequence ID" value="KAK2646230.1"/>
    <property type="molecule type" value="Genomic_DNA"/>
</dbReference>
<reference evidence="2" key="1">
    <citation type="journal article" date="2023" name="Plant J.">
        <title>Genome sequences and population genomics provide insights into the demographic history, inbreeding, and mutation load of two 'living fossil' tree species of Dipteronia.</title>
        <authorList>
            <person name="Feng Y."/>
            <person name="Comes H.P."/>
            <person name="Chen J."/>
            <person name="Zhu S."/>
            <person name="Lu R."/>
            <person name="Zhang X."/>
            <person name="Li P."/>
            <person name="Qiu J."/>
            <person name="Olsen K.M."/>
            <person name="Qiu Y."/>
        </authorList>
    </citation>
    <scope>NUCLEOTIDE SEQUENCE</scope>
    <source>
        <strain evidence="2">KIB01</strain>
    </source>
</reference>
<protein>
    <submittedName>
        <fullName evidence="2">Uncharacterized protein</fullName>
    </submittedName>
</protein>
<keyword evidence="3" id="KW-1185">Reference proteome</keyword>
<accession>A0AAD9WXZ2</accession>
<dbReference type="AlphaFoldDB" id="A0AAD9WXZ2"/>